<sequence length="94" mass="10827">MSFRENMFCLARDIATPLEGKSYAGHYTPLNEVILEDIFQNLIFMGRFGSAEPSNLSVFWQLVHTAPRVVCTWKNMFIQKDNATIHADETFVRV</sequence>
<dbReference type="EMBL" id="AP019297">
    <property type="protein sequence ID" value="BBG93581.1"/>
    <property type="molecule type" value="Genomic_DNA"/>
</dbReference>
<proteinExistence type="predicted"/>
<accession>A0A4Y1QP34</accession>
<gene>
    <name evidence="1" type="ORF">Prudu_001641</name>
</gene>
<name>A0A4Y1QP34_PRUDU</name>
<organism evidence="1">
    <name type="scientific">Prunus dulcis</name>
    <name type="common">Almond</name>
    <name type="synonym">Amygdalus dulcis</name>
    <dbReference type="NCBI Taxonomy" id="3755"/>
    <lineage>
        <taxon>Eukaryota</taxon>
        <taxon>Viridiplantae</taxon>
        <taxon>Streptophyta</taxon>
        <taxon>Embryophyta</taxon>
        <taxon>Tracheophyta</taxon>
        <taxon>Spermatophyta</taxon>
        <taxon>Magnoliopsida</taxon>
        <taxon>eudicotyledons</taxon>
        <taxon>Gunneridae</taxon>
        <taxon>Pentapetalae</taxon>
        <taxon>rosids</taxon>
        <taxon>fabids</taxon>
        <taxon>Rosales</taxon>
        <taxon>Rosaceae</taxon>
        <taxon>Amygdaloideae</taxon>
        <taxon>Amygdaleae</taxon>
        <taxon>Prunus</taxon>
    </lineage>
</organism>
<dbReference type="AlphaFoldDB" id="A0A4Y1QP34"/>
<protein>
    <submittedName>
        <fullName evidence="1">Embryo defective 2410</fullName>
    </submittedName>
</protein>
<reference evidence="1" key="1">
    <citation type="journal article" date="2019" name="Science">
        <title>Mutation of a bHLH transcription factor allowed almond domestication.</title>
        <authorList>
            <person name="Sanchez-Perez R."/>
            <person name="Pavan S."/>
            <person name="Mazzeo R."/>
            <person name="Moldovan C."/>
            <person name="Aiese Cigliano R."/>
            <person name="Del Cueto J."/>
            <person name="Ricciardi F."/>
            <person name="Lotti C."/>
            <person name="Ricciardi L."/>
            <person name="Dicenta F."/>
            <person name="Lopez-Marques R.L."/>
            <person name="Lindberg Moller B."/>
        </authorList>
    </citation>
    <scope>NUCLEOTIDE SEQUENCE</scope>
</reference>
<evidence type="ECO:0000313" key="1">
    <source>
        <dbReference type="EMBL" id="BBG93581.1"/>
    </source>
</evidence>